<evidence type="ECO:0000256" key="1">
    <source>
        <dbReference type="SAM" id="MobiDB-lite"/>
    </source>
</evidence>
<proteinExistence type="predicted"/>
<dbReference type="EMBL" id="AAHDHY010000035">
    <property type="protein sequence ID" value="EBU8272209.1"/>
    <property type="molecule type" value="Genomic_DNA"/>
</dbReference>
<dbReference type="AlphaFoldDB" id="A0A5V6RMG0"/>
<name>A0A5V6RMG0_SALNE</name>
<comment type="caution">
    <text evidence="2">The sequence shown here is derived from an EMBL/GenBank/DDBJ whole genome shotgun (WGS) entry which is preliminary data.</text>
</comment>
<evidence type="ECO:0000313" key="2">
    <source>
        <dbReference type="EMBL" id="EBU8272209.1"/>
    </source>
</evidence>
<reference evidence="2" key="1">
    <citation type="submission" date="2018-05" db="EMBL/GenBank/DDBJ databases">
        <authorList>
            <person name="Ashton P.M."/>
            <person name="Dallman T."/>
            <person name="Nair S."/>
            <person name="De Pinna E."/>
            <person name="Peters T."/>
            <person name="Grant K."/>
        </authorList>
    </citation>
    <scope>NUCLEOTIDE SEQUENCE</scope>
    <source>
        <strain evidence="2">412137</strain>
    </source>
</reference>
<accession>A0A5V6RMG0</accession>
<gene>
    <name evidence="2" type="ORF">DLL80_23870</name>
</gene>
<feature type="region of interest" description="Disordered" evidence="1">
    <location>
        <begin position="1"/>
        <end position="21"/>
    </location>
</feature>
<protein>
    <submittedName>
        <fullName evidence="2">Uncharacterized protein</fullName>
    </submittedName>
</protein>
<sequence>MGGVFGKKGGSKQTTDKKEENTNWLMKNTSYTNLANQGIVEGSKMTIPGYSSAEYSDQFYNSLNAMQNGLDLSDYDTYQNFYNQTGQSMLGQGQSQLAGATDVFSRLQNLSGEQMQDMFNQEYNSDFVKSRVEQAASNYRDVRNQSIQSLNQSATASGNMGSSRSGIAEGVIRSKEAQDIANATVDIQSQEEQQAEARLMNRLGIQTGAAGQMANIGQTNLSTGLNLYGQGYNVYQGYNQAQLSNWNNSMYAGQTLQQIQQQELERQRENALIAQSPSLARLGYMNQFLGPMANYQTYGTSTTTTTTPAQKNGFAGQIMGAVGTGVGAYFGGPVGAQIGGSVGSAVGSQF</sequence>
<organism evidence="2">
    <name type="scientific">Salmonella newport</name>
    <dbReference type="NCBI Taxonomy" id="108619"/>
    <lineage>
        <taxon>Bacteria</taxon>
        <taxon>Pseudomonadati</taxon>
        <taxon>Pseudomonadota</taxon>
        <taxon>Gammaproteobacteria</taxon>
        <taxon>Enterobacterales</taxon>
        <taxon>Enterobacteriaceae</taxon>
        <taxon>Salmonella</taxon>
    </lineage>
</organism>